<evidence type="ECO:0000256" key="3">
    <source>
        <dbReference type="PROSITE-ProRule" id="PRU00023"/>
    </source>
</evidence>
<name>A0A843TZX5_COLES</name>
<sequence>MPLPTRFPLLRRPASALLSPSHPLAPPPVLLLLRFSSLPARPPPRKGRQAIRRLLKLLPPRRHSPNHPALSAALDALEGNPHALSPSHAAALVSAVANPLLSFDFYRFLRAAQGTAFRPDSCLFSSLLGSQLGSISPHPFRIRFYLEQTKKYVGRFSYGDFRCLFGALFPGRSALARSFLDEVVEVLGPDSATFAAAISVYIDNGLVEDARKVAERAKREIEGHHAVEFYSSLMALHRLNKDAKAAMETFLGMEEEGVAADEGIYRTLLEILCGFGWAKLCWAILEEMRKRGSFSLPESLGLELMRTFFKRDMVHEAEWLFREGILKEDESFSSFAELMAEKRMPLVAFELLKTAGHLQDCSAFLIRGCGKVGLIEEAERIFREIRCCDNIEVQRSLLSSMIYVYTRAGLRRSAETLWEQLEASGGFTEEASICMMSMYGEMGLLGDVEKVFDWWKHSGLPMNEDSYFVLINALIKTGRLNKARDCLLEMRKVGIQPTSRIYSHMMEGYLKAGILNLAAALLDEYKSSGLTSDDETTASLIIQVLVQTGRKTPFDLAVDAAGDHDNSRPLLALLLLDDLLHRAAALGDAGGVRSCLARGAAVDCRDQNGWTPLHRAAFKGRAEVAEILIEHGAEVDAADGAGWTPLRCAAESGRDDVAIMLAVRGAKLAAAGLKGLAAAEALLAGSDTFPGPGKKPDPMVGRCVPSDISIPVLDSHLNPP</sequence>
<dbReference type="InterPro" id="IPR002110">
    <property type="entry name" value="Ankyrin_rpt"/>
</dbReference>
<dbReference type="InterPro" id="IPR011990">
    <property type="entry name" value="TPR-like_helical_dom_sf"/>
</dbReference>
<dbReference type="OrthoDB" id="753629at2759"/>
<dbReference type="Pfam" id="PF13812">
    <property type="entry name" value="PPR_3"/>
    <property type="match status" value="1"/>
</dbReference>
<evidence type="ECO:0000256" key="4">
    <source>
        <dbReference type="PROSITE-ProRule" id="PRU00708"/>
    </source>
</evidence>
<evidence type="ECO:0008006" key="7">
    <source>
        <dbReference type="Google" id="ProtNLM"/>
    </source>
</evidence>
<dbReference type="PROSITE" id="PS50297">
    <property type="entry name" value="ANK_REP_REGION"/>
    <property type="match status" value="1"/>
</dbReference>
<dbReference type="NCBIfam" id="TIGR00756">
    <property type="entry name" value="PPR"/>
    <property type="match status" value="2"/>
</dbReference>
<dbReference type="PANTHER" id="PTHR47447:SF26">
    <property type="entry name" value="CHLOROPLAST RNA SPLICING4"/>
    <property type="match status" value="1"/>
</dbReference>
<dbReference type="EMBL" id="NMUH01000321">
    <property type="protein sequence ID" value="MQL76881.1"/>
    <property type="molecule type" value="Genomic_DNA"/>
</dbReference>
<proteinExistence type="inferred from homology"/>
<dbReference type="Gene3D" id="1.25.40.10">
    <property type="entry name" value="Tetratricopeptide repeat domain"/>
    <property type="match status" value="2"/>
</dbReference>
<dbReference type="PROSITE" id="PS51375">
    <property type="entry name" value="PPR"/>
    <property type="match status" value="1"/>
</dbReference>
<evidence type="ECO:0000256" key="1">
    <source>
        <dbReference type="ARBA" id="ARBA00007626"/>
    </source>
</evidence>
<accession>A0A843TZX5</accession>
<dbReference type="InterPro" id="IPR002885">
    <property type="entry name" value="PPR_rpt"/>
</dbReference>
<dbReference type="Proteomes" id="UP000652761">
    <property type="component" value="Unassembled WGS sequence"/>
</dbReference>
<keyword evidence="2" id="KW-0677">Repeat</keyword>
<reference evidence="5" key="1">
    <citation type="submission" date="2017-07" db="EMBL/GenBank/DDBJ databases">
        <title>Taro Niue Genome Assembly and Annotation.</title>
        <authorList>
            <person name="Atibalentja N."/>
            <person name="Keating K."/>
            <person name="Fields C.J."/>
        </authorList>
    </citation>
    <scope>NUCLEOTIDE SEQUENCE</scope>
    <source>
        <strain evidence="5">Niue_2</strain>
        <tissue evidence="5">Leaf</tissue>
    </source>
</reference>
<comment type="caution">
    <text evidence="5">The sequence shown here is derived from an EMBL/GenBank/DDBJ whole genome shotgun (WGS) entry which is preliminary data.</text>
</comment>
<evidence type="ECO:0000313" key="5">
    <source>
        <dbReference type="EMBL" id="MQL76881.1"/>
    </source>
</evidence>
<dbReference type="Gene3D" id="1.25.40.20">
    <property type="entry name" value="Ankyrin repeat-containing domain"/>
    <property type="match status" value="1"/>
</dbReference>
<dbReference type="Pfam" id="PF12796">
    <property type="entry name" value="Ank_2"/>
    <property type="match status" value="1"/>
</dbReference>
<keyword evidence="6" id="KW-1185">Reference proteome</keyword>
<dbReference type="PANTHER" id="PTHR47447">
    <property type="entry name" value="OS03G0856100 PROTEIN"/>
    <property type="match status" value="1"/>
</dbReference>
<gene>
    <name evidence="5" type="ORF">Taro_009277</name>
</gene>
<dbReference type="InterPro" id="IPR036770">
    <property type="entry name" value="Ankyrin_rpt-contain_sf"/>
</dbReference>
<keyword evidence="3" id="KW-0040">ANK repeat</keyword>
<dbReference type="PROSITE" id="PS50088">
    <property type="entry name" value="ANK_REPEAT"/>
    <property type="match status" value="1"/>
</dbReference>
<feature type="repeat" description="ANK" evidence="3">
    <location>
        <begin position="608"/>
        <end position="640"/>
    </location>
</feature>
<dbReference type="AlphaFoldDB" id="A0A843TZX5"/>
<dbReference type="Pfam" id="PF01535">
    <property type="entry name" value="PPR"/>
    <property type="match status" value="2"/>
</dbReference>
<evidence type="ECO:0000256" key="2">
    <source>
        <dbReference type="ARBA" id="ARBA00022737"/>
    </source>
</evidence>
<dbReference type="SMART" id="SM00248">
    <property type="entry name" value="ANK"/>
    <property type="match status" value="3"/>
</dbReference>
<dbReference type="SUPFAM" id="SSF48403">
    <property type="entry name" value="Ankyrin repeat"/>
    <property type="match status" value="1"/>
</dbReference>
<evidence type="ECO:0000313" key="6">
    <source>
        <dbReference type="Proteomes" id="UP000652761"/>
    </source>
</evidence>
<feature type="repeat" description="PPR" evidence="4">
    <location>
        <begin position="463"/>
        <end position="497"/>
    </location>
</feature>
<protein>
    <recommendedName>
        <fullName evidence="7">Pentatricopeptide repeat-containing protein</fullName>
    </recommendedName>
</protein>
<comment type="similarity">
    <text evidence="1">Belongs to the PPR family. P subfamily.</text>
</comment>
<organism evidence="5 6">
    <name type="scientific">Colocasia esculenta</name>
    <name type="common">Wild taro</name>
    <name type="synonym">Arum esculentum</name>
    <dbReference type="NCBI Taxonomy" id="4460"/>
    <lineage>
        <taxon>Eukaryota</taxon>
        <taxon>Viridiplantae</taxon>
        <taxon>Streptophyta</taxon>
        <taxon>Embryophyta</taxon>
        <taxon>Tracheophyta</taxon>
        <taxon>Spermatophyta</taxon>
        <taxon>Magnoliopsida</taxon>
        <taxon>Liliopsida</taxon>
        <taxon>Araceae</taxon>
        <taxon>Aroideae</taxon>
        <taxon>Colocasieae</taxon>
        <taxon>Colocasia</taxon>
    </lineage>
</organism>